<reference evidence="7" key="2">
    <citation type="submission" date="2020-09" db="EMBL/GenBank/DDBJ databases">
        <authorList>
            <person name="Sun Q."/>
            <person name="Ohkuma M."/>
        </authorList>
    </citation>
    <scope>NUCLEOTIDE SEQUENCE</scope>
    <source>
        <strain evidence="7">JCM 3090</strain>
    </source>
</reference>
<protein>
    <recommendedName>
        <fullName evidence="6">Fibronectin type-III domain-containing protein</fullName>
    </recommendedName>
</protein>
<evidence type="ECO:0000313" key="8">
    <source>
        <dbReference type="Proteomes" id="UP000649739"/>
    </source>
</evidence>
<proteinExistence type="predicted"/>
<organism evidence="7 8">
    <name type="scientific">Pilimelia anulata</name>
    <dbReference type="NCBI Taxonomy" id="53371"/>
    <lineage>
        <taxon>Bacteria</taxon>
        <taxon>Bacillati</taxon>
        <taxon>Actinomycetota</taxon>
        <taxon>Actinomycetes</taxon>
        <taxon>Micromonosporales</taxon>
        <taxon>Micromonosporaceae</taxon>
        <taxon>Pilimelia</taxon>
    </lineage>
</organism>
<keyword evidence="3" id="KW-0119">Carbohydrate metabolism</keyword>
<keyword evidence="3" id="KW-0624">Polysaccharide degradation</keyword>
<dbReference type="Proteomes" id="UP000649739">
    <property type="component" value="Unassembled WGS sequence"/>
</dbReference>
<keyword evidence="2" id="KW-0378">Hydrolase</keyword>
<dbReference type="AlphaFoldDB" id="A0A8J3FB95"/>
<evidence type="ECO:0000256" key="1">
    <source>
        <dbReference type="ARBA" id="ARBA00022737"/>
    </source>
</evidence>
<keyword evidence="8" id="KW-1185">Reference proteome</keyword>
<dbReference type="Pfam" id="PF00041">
    <property type="entry name" value="fn3"/>
    <property type="match status" value="2"/>
</dbReference>
<dbReference type="PANTHER" id="PTHR13817">
    <property type="entry name" value="TITIN"/>
    <property type="match status" value="1"/>
</dbReference>
<dbReference type="InterPro" id="IPR050964">
    <property type="entry name" value="Striated_Muscle_Regulatory"/>
</dbReference>
<evidence type="ECO:0000256" key="2">
    <source>
        <dbReference type="ARBA" id="ARBA00023295"/>
    </source>
</evidence>
<dbReference type="PROSITE" id="PS50853">
    <property type="entry name" value="FN3"/>
    <property type="match status" value="3"/>
</dbReference>
<evidence type="ECO:0000256" key="4">
    <source>
        <dbReference type="SAM" id="MobiDB-lite"/>
    </source>
</evidence>
<feature type="domain" description="Fibronectin type-III" evidence="6">
    <location>
        <begin position="496"/>
        <end position="589"/>
    </location>
</feature>
<dbReference type="SUPFAM" id="SSF49265">
    <property type="entry name" value="Fibronectin type III"/>
    <property type="match status" value="2"/>
</dbReference>
<dbReference type="InterPro" id="IPR015943">
    <property type="entry name" value="WD40/YVTN_repeat-like_dom_sf"/>
</dbReference>
<dbReference type="SMART" id="SM00060">
    <property type="entry name" value="FN3"/>
    <property type="match status" value="4"/>
</dbReference>
<evidence type="ECO:0000256" key="3">
    <source>
        <dbReference type="ARBA" id="ARBA00023326"/>
    </source>
</evidence>
<dbReference type="Gene3D" id="2.130.10.10">
    <property type="entry name" value="YVTN repeat-like/Quinoprotein amine dehydrogenase"/>
    <property type="match status" value="1"/>
</dbReference>
<keyword evidence="5" id="KW-1133">Transmembrane helix</keyword>
<reference evidence="7" key="1">
    <citation type="journal article" date="2014" name="Int. J. Syst. Evol. Microbiol.">
        <title>Complete genome sequence of Corynebacterium casei LMG S-19264T (=DSM 44701T), isolated from a smear-ripened cheese.</title>
        <authorList>
            <consortium name="US DOE Joint Genome Institute (JGI-PGF)"/>
            <person name="Walter F."/>
            <person name="Albersmeier A."/>
            <person name="Kalinowski J."/>
            <person name="Ruckert C."/>
        </authorList>
    </citation>
    <scope>NUCLEOTIDE SEQUENCE</scope>
    <source>
        <strain evidence="7">JCM 3090</strain>
    </source>
</reference>
<accession>A0A8J3FB95</accession>
<name>A0A8J3FB95_9ACTN</name>
<dbReference type="PANTHER" id="PTHR13817:SF73">
    <property type="entry name" value="FIBRONECTIN TYPE-III DOMAIN-CONTAINING PROTEIN"/>
    <property type="match status" value="1"/>
</dbReference>
<dbReference type="RefSeq" id="WP_229783294.1">
    <property type="nucleotide sequence ID" value="NZ_BMQB01000001.1"/>
</dbReference>
<feature type="domain" description="Fibronectin type-III" evidence="6">
    <location>
        <begin position="590"/>
        <end position="677"/>
    </location>
</feature>
<gene>
    <name evidence="7" type="ORF">GCM10010123_09220</name>
</gene>
<dbReference type="GO" id="GO:0016798">
    <property type="term" value="F:hydrolase activity, acting on glycosyl bonds"/>
    <property type="evidence" value="ECO:0007669"/>
    <property type="project" value="UniProtKB-KW"/>
</dbReference>
<dbReference type="EMBL" id="BMQB01000001">
    <property type="protein sequence ID" value="GGJ81590.1"/>
    <property type="molecule type" value="Genomic_DNA"/>
</dbReference>
<dbReference type="CDD" id="cd00063">
    <property type="entry name" value="FN3"/>
    <property type="match status" value="3"/>
</dbReference>
<dbReference type="InterPro" id="IPR036116">
    <property type="entry name" value="FN3_sf"/>
</dbReference>
<evidence type="ECO:0000256" key="5">
    <source>
        <dbReference type="SAM" id="Phobius"/>
    </source>
</evidence>
<keyword evidence="5" id="KW-0472">Membrane</keyword>
<dbReference type="Gene3D" id="2.60.40.10">
    <property type="entry name" value="Immunoglobulins"/>
    <property type="match status" value="3"/>
</dbReference>
<dbReference type="InterPro" id="IPR003961">
    <property type="entry name" value="FN3_dom"/>
</dbReference>
<comment type="caution">
    <text evidence="7">The sequence shown here is derived from an EMBL/GenBank/DDBJ whole genome shotgun (WGS) entry which is preliminary data.</text>
</comment>
<dbReference type="GO" id="GO:0000272">
    <property type="term" value="P:polysaccharide catabolic process"/>
    <property type="evidence" value="ECO:0007669"/>
    <property type="project" value="UniProtKB-KW"/>
</dbReference>
<evidence type="ECO:0000259" key="6">
    <source>
        <dbReference type="PROSITE" id="PS50853"/>
    </source>
</evidence>
<dbReference type="InterPro" id="IPR013783">
    <property type="entry name" value="Ig-like_fold"/>
</dbReference>
<sequence length="863" mass="89205">MAIERAALRAVGRALRRLRPRSRSGVVTGVTAAGTVAAMSLTLLGLSAADNAVANYDVSSWLWSTMKGEVARVNGLTGRIDTRLDVRGGAGHAMQVTQTDRLLLLRDRSTGLVSALDLATLRATATTPTTAGLGVTVALRDDAAFVVDTVQGLVRQLDPRTLQGVGEPVRFPPGITGGVFDGDGRLWVGVPTEGTVAAVTAGDPAGGAAGPVRVRTAAVAEPQHDLAVAALDDGVAVLDRTAARLTTMRGDRTHTAELPGAGGGLLPGRVVGGEVPVTLPDRRQVLVVGTGGDVRALDVPGAGVLEQPAVAWSGRFYCADGAGSVRVIDGAGRSADSIRLPGGGGALELEVRENRLFINAPGSSAARVVDDRHGVRAVDKYADGVLGGDPPPAPPPPPRPRVGPPGAPFGVFATAGKAQARISWRGAPEHGSPITRYVVTGADRTFTVGARQRQVTVPGLTNGRTYRFSVHAVNAKGAGPPTRSNPVVPTADVPAAPTAVTAVPKPDGTVHVSWPRANGLGRRIIRYQVTATSEGESTAAGTSKGTALVVRELEYGRAYAFTVVAVNDRGAGSVPSPVSESVTPFTAPGKPVGLKAVTATDKAGTVRVSWQPAPENGRPVDRYLLVANGRTSEAERAGTVDIGGFGAGESVTVQVRARNAAGPGAPAAARARTVPKPAMTAVRTTTTYSTMTVALRATDAARCEISVNGGKRSRFRCTGDTIKNLTPDTGYAYTAYAVNAAGEASDKGSGTTRRLDGRVSCTDDNGPDRGYCGRGIGVYSGVRQQEAEAVGTARAGQTYKAFCKRKGSDGDQSSGAVLDATTYNNKKRSDMWVQITFGGKQRYIPFIWLNLANGDKINDLPNC</sequence>
<evidence type="ECO:0000313" key="7">
    <source>
        <dbReference type="EMBL" id="GGJ81590.1"/>
    </source>
</evidence>
<feature type="compositionally biased region" description="Pro residues" evidence="4">
    <location>
        <begin position="389"/>
        <end position="405"/>
    </location>
</feature>
<dbReference type="InterPro" id="IPR011044">
    <property type="entry name" value="Quino_amine_DH_bsu"/>
</dbReference>
<dbReference type="SUPFAM" id="SSF50969">
    <property type="entry name" value="YVTN repeat-like/Quinoprotein amine dehydrogenase"/>
    <property type="match status" value="1"/>
</dbReference>
<keyword evidence="5" id="KW-0812">Transmembrane</keyword>
<keyword evidence="2" id="KW-0326">Glycosidase</keyword>
<keyword evidence="1" id="KW-0677">Repeat</keyword>
<feature type="region of interest" description="Disordered" evidence="4">
    <location>
        <begin position="382"/>
        <end position="405"/>
    </location>
</feature>
<feature type="transmembrane region" description="Helical" evidence="5">
    <location>
        <begin position="26"/>
        <end position="49"/>
    </location>
</feature>
<feature type="domain" description="Fibronectin type-III" evidence="6">
    <location>
        <begin position="404"/>
        <end position="493"/>
    </location>
</feature>